<dbReference type="EMBL" id="LXJU01000042">
    <property type="protein sequence ID" value="OGE47541.1"/>
    <property type="molecule type" value="Genomic_DNA"/>
</dbReference>
<comment type="caution">
    <text evidence="1">The sequence shown here is derived from an EMBL/GenBank/DDBJ whole genome shotgun (WGS) entry which is preliminary data.</text>
</comment>
<dbReference type="GeneID" id="34581907"/>
<name>A0A1F5L3Q4_PENAI</name>
<dbReference type="RefSeq" id="XP_022483000.1">
    <property type="nucleotide sequence ID" value="XM_022637173.1"/>
</dbReference>
<evidence type="ECO:0000313" key="2">
    <source>
        <dbReference type="Proteomes" id="UP000177622"/>
    </source>
</evidence>
<evidence type="ECO:0000313" key="1">
    <source>
        <dbReference type="EMBL" id="OGE47541.1"/>
    </source>
</evidence>
<reference evidence="1 2" key="1">
    <citation type="journal article" date="2016" name="Sci. Rep.">
        <title>Penicillium arizonense, a new, genome sequenced fungal species, reveals a high chemical diversity in secreted metabolites.</title>
        <authorList>
            <person name="Grijseels S."/>
            <person name="Nielsen J.C."/>
            <person name="Randelovic M."/>
            <person name="Nielsen J."/>
            <person name="Nielsen K.F."/>
            <person name="Workman M."/>
            <person name="Frisvad J.C."/>
        </authorList>
    </citation>
    <scope>NUCLEOTIDE SEQUENCE [LARGE SCALE GENOMIC DNA]</scope>
    <source>
        <strain evidence="1 2">CBS 141311</strain>
    </source>
</reference>
<feature type="non-terminal residue" evidence="1">
    <location>
        <position position="54"/>
    </location>
</feature>
<dbReference type="AlphaFoldDB" id="A0A1F5L3Q4"/>
<gene>
    <name evidence="1" type="ORF">PENARI_c042G09446</name>
</gene>
<keyword evidence="2" id="KW-1185">Reference proteome</keyword>
<feature type="non-terminal residue" evidence="1">
    <location>
        <position position="1"/>
    </location>
</feature>
<proteinExistence type="predicted"/>
<organism evidence="1 2">
    <name type="scientific">Penicillium arizonense</name>
    <dbReference type="NCBI Taxonomy" id="1835702"/>
    <lineage>
        <taxon>Eukaryota</taxon>
        <taxon>Fungi</taxon>
        <taxon>Dikarya</taxon>
        <taxon>Ascomycota</taxon>
        <taxon>Pezizomycotina</taxon>
        <taxon>Eurotiomycetes</taxon>
        <taxon>Eurotiomycetidae</taxon>
        <taxon>Eurotiales</taxon>
        <taxon>Aspergillaceae</taxon>
        <taxon>Penicillium</taxon>
    </lineage>
</organism>
<dbReference type="Proteomes" id="UP000177622">
    <property type="component" value="Unassembled WGS sequence"/>
</dbReference>
<dbReference type="OrthoDB" id="4362974at2759"/>
<protein>
    <submittedName>
        <fullName evidence="1">Uncharacterized protein</fullName>
    </submittedName>
</protein>
<sequence>RHIETHYHWIRERVEEGKIRLSHVAGVSNIADGLTKPLARPAFEAFRNALALKA</sequence>
<dbReference type="STRING" id="1835702.A0A1F5L3Q4"/>
<accession>A0A1F5L3Q4</accession>